<dbReference type="Pfam" id="PF07729">
    <property type="entry name" value="FCD"/>
    <property type="match status" value="1"/>
</dbReference>
<proteinExistence type="predicted"/>
<dbReference type="AlphaFoldDB" id="A0A5B9W6H0"/>
<dbReference type="Pfam" id="PF00392">
    <property type="entry name" value="GntR"/>
    <property type="match status" value="1"/>
</dbReference>
<keyword evidence="3" id="KW-0804">Transcription</keyword>
<gene>
    <name evidence="5" type="primary">ydfH_1</name>
    <name evidence="5" type="ORF">OJF2_46980</name>
</gene>
<dbReference type="Gene3D" id="1.10.10.10">
    <property type="entry name" value="Winged helix-like DNA-binding domain superfamily/Winged helix DNA-binding domain"/>
    <property type="match status" value="1"/>
</dbReference>
<dbReference type="SUPFAM" id="SSF46785">
    <property type="entry name" value="Winged helix' DNA-binding domain"/>
    <property type="match status" value="1"/>
</dbReference>
<evidence type="ECO:0000256" key="1">
    <source>
        <dbReference type="ARBA" id="ARBA00023015"/>
    </source>
</evidence>
<dbReference type="RefSeq" id="WP_148595853.1">
    <property type="nucleotide sequence ID" value="NZ_CP042997.1"/>
</dbReference>
<dbReference type="CDD" id="cd07377">
    <property type="entry name" value="WHTH_GntR"/>
    <property type="match status" value="1"/>
</dbReference>
<dbReference type="SMART" id="SM00895">
    <property type="entry name" value="FCD"/>
    <property type="match status" value="1"/>
</dbReference>
<organism evidence="5 6">
    <name type="scientific">Aquisphaera giovannonii</name>
    <dbReference type="NCBI Taxonomy" id="406548"/>
    <lineage>
        <taxon>Bacteria</taxon>
        <taxon>Pseudomonadati</taxon>
        <taxon>Planctomycetota</taxon>
        <taxon>Planctomycetia</taxon>
        <taxon>Isosphaerales</taxon>
        <taxon>Isosphaeraceae</taxon>
        <taxon>Aquisphaera</taxon>
    </lineage>
</organism>
<dbReference type="SUPFAM" id="SSF48008">
    <property type="entry name" value="GntR ligand-binding domain-like"/>
    <property type="match status" value="1"/>
</dbReference>
<dbReference type="Proteomes" id="UP000324233">
    <property type="component" value="Chromosome"/>
</dbReference>
<accession>A0A5B9W6H0</accession>
<sequence>MVWDHESSRPGPVPDEPGSLAHRAYEDLRGRILSGRLAPGAMLSERRLAAEMGMSKTPVHAAIERLAADGFLSVAAQRGIVVREVSVREIADHFEVREAIEPFLVARLAGRLGADHRKRLSWNAREHRRVARAGDVAAVVDRDAEFHLLLAEFQGNREFARLMAQVRDRVRASIHELSTRHPERMLQSVEEHDRIVEALVAGDGAAAAERMREHIRWGMQRLCDRGS</sequence>
<dbReference type="EMBL" id="CP042997">
    <property type="protein sequence ID" value="QEH36138.1"/>
    <property type="molecule type" value="Genomic_DNA"/>
</dbReference>
<dbReference type="PANTHER" id="PTHR43537">
    <property type="entry name" value="TRANSCRIPTIONAL REGULATOR, GNTR FAMILY"/>
    <property type="match status" value="1"/>
</dbReference>
<dbReference type="GO" id="GO:0003700">
    <property type="term" value="F:DNA-binding transcription factor activity"/>
    <property type="evidence" value="ECO:0007669"/>
    <property type="project" value="InterPro"/>
</dbReference>
<evidence type="ECO:0000259" key="4">
    <source>
        <dbReference type="PROSITE" id="PS50949"/>
    </source>
</evidence>
<dbReference type="Gene3D" id="1.20.120.530">
    <property type="entry name" value="GntR ligand-binding domain-like"/>
    <property type="match status" value="1"/>
</dbReference>
<keyword evidence="2" id="KW-0238">DNA-binding</keyword>
<evidence type="ECO:0000313" key="6">
    <source>
        <dbReference type="Proteomes" id="UP000324233"/>
    </source>
</evidence>
<protein>
    <submittedName>
        <fullName evidence="5">Putative HTH-type transcriptional regulator YdfH</fullName>
    </submittedName>
</protein>
<dbReference type="KEGG" id="agv:OJF2_46980"/>
<keyword evidence="6" id="KW-1185">Reference proteome</keyword>
<dbReference type="PANTHER" id="PTHR43537:SF45">
    <property type="entry name" value="GNTR FAMILY REGULATORY PROTEIN"/>
    <property type="match status" value="1"/>
</dbReference>
<evidence type="ECO:0000256" key="2">
    <source>
        <dbReference type="ARBA" id="ARBA00023125"/>
    </source>
</evidence>
<name>A0A5B9W6H0_9BACT</name>
<evidence type="ECO:0000256" key="3">
    <source>
        <dbReference type="ARBA" id="ARBA00023163"/>
    </source>
</evidence>
<keyword evidence="1" id="KW-0805">Transcription regulation</keyword>
<dbReference type="SMART" id="SM00345">
    <property type="entry name" value="HTH_GNTR"/>
    <property type="match status" value="1"/>
</dbReference>
<dbReference type="GO" id="GO:0003677">
    <property type="term" value="F:DNA binding"/>
    <property type="evidence" value="ECO:0007669"/>
    <property type="project" value="UniProtKB-KW"/>
</dbReference>
<dbReference type="PROSITE" id="PS50949">
    <property type="entry name" value="HTH_GNTR"/>
    <property type="match status" value="1"/>
</dbReference>
<dbReference type="InterPro" id="IPR011711">
    <property type="entry name" value="GntR_C"/>
</dbReference>
<reference evidence="5 6" key="1">
    <citation type="submission" date="2019-08" db="EMBL/GenBank/DDBJ databases">
        <title>Deep-cultivation of Planctomycetes and their phenomic and genomic characterization uncovers novel biology.</title>
        <authorList>
            <person name="Wiegand S."/>
            <person name="Jogler M."/>
            <person name="Boedeker C."/>
            <person name="Pinto D."/>
            <person name="Vollmers J."/>
            <person name="Rivas-Marin E."/>
            <person name="Kohn T."/>
            <person name="Peeters S.H."/>
            <person name="Heuer A."/>
            <person name="Rast P."/>
            <person name="Oberbeckmann S."/>
            <person name="Bunk B."/>
            <person name="Jeske O."/>
            <person name="Meyerdierks A."/>
            <person name="Storesund J.E."/>
            <person name="Kallscheuer N."/>
            <person name="Luecker S."/>
            <person name="Lage O.M."/>
            <person name="Pohl T."/>
            <person name="Merkel B.J."/>
            <person name="Hornburger P."/>
            <person name="Mueller R.-W."/>
            <person name="Bruemmer F."/>
            <person name="Labrenz M."/>
            <person name="Spormann A.M."/>
            <person name="Op den Camp H."/>
            <person name="Overmann J."/>
            <person name="Amann R."/>
            <person name="Jetten M.S.M."/>
            <person name="Mascher T."/>
            <person name="Medema M.H."/>
            <person name="Devos D.P."/>
            <person name="Kaster A.-K."/>
            <person name="Ovreas L."/>
            <person name="Rohde M."/>
            <person name="Galperin M.Y."/>
            <person name="Jogler C."/>
        </authorList>
    </citation>
    <scope>NUCLEOTIDE SEQUENCE [LARGE SCALE GENOMIC DNA]</scope>
    <source>
        <strain evidence="5 6">OJF2</strain>
    </source>
</reference>
<evidence type="ECO:0000313" key="5">
    <source>
        <dbReference type="EMBL" id="QEH36138.1"/>
    </source>
</evidence>
<dbReference type="OrthoDB" id="368257at2"/>
<dbReference type="InterPro" id="IPR000524">
    <property type="entry name" value="Tscrpt_reg_HTH_GntR"/>
</dbReference>
<feature type="domain" description="HTH gntR-type" evidence="4">
    <location>
        <begin position="18"/>
        <end position="85"/>
    </location>
</feature>
<dbReference type="InterPro" id="IPR036390">
    <property type="entry name" value="WH_DNA-bd_sf"/>
</dbReference>
<dbReference type="InterPro" id="IPR036388">
    <property type="entry name" value="WH-like_DNA-bd_sf"/>
</dbReference>
<dbReference type="InterPro" id="IPR008920">
    <property type="entry name" value="TF_FadR/GntR_C"/>
</dbReference>